<accession>A0A1C5JW85</accession>
<dbReference type="Proteomes" id="UP000198217">
    <property type="component" value="Chromosome I"/>
</dbReference>
<keyword evidence="2" id="KW-0812">Transmembrane</keyword>
<feature type="transmembrane region" description="Helical" evidence="2">
    <location>
        <begin position="458"/>
        <end position="479"/>
    </location>
</feature>
<feature type="transmembrane region" description="Helical" evidence="2">
    <location>
        <begin position="395"/>
        <end position="416"/>
    </location>
</feature>
<feature type="transmembrane region" description="Helical" evidence="2">
    <location>
        <begin position="365"/>
        <end position="388"/>
    </location>
</feature>
<evidence type="ECO:0000313" key="4">
    <source>
        <dbReference type="Proteomes" id="UP000198217"/>
    </source>
</evidence>
<feature type="transmembrane region" description="Helical" evidence="2">
    <location>
        <begin position="52"/>
        <end position="70"/>
    </location>
</feature>
<feature type="transmembrane region" description="Helical" evidence="2">
    <location>
        <begin position="123"/>
        <end position="139"/>
    </location>
</feature>
<feature type="compositionally biased region" description="Basic and acidic residues" evidence="1">
    <location>
        <begin position="219"/>
        <end position="236"/>
    </location>
</feature>
<keyword evidence="2" id="KW-0472">Membrane</keyword>
<name>A0A1C5JW85_9ACTN</name>
<dbReference type="RefSeq" id="WP_088996006.1">
    <property type="nucleotide sequence ID" value="NZ_LT607750.1"/>
</dbReference>
<feature type="transmembrane region" description="Helical" evidence="2">
    <location>
        <begin position="485"/>
        <end position="503"/>
    </location>
</feature>
<evidence type="ECO:0000313" key="3">
    <source>
        <dbReference type="EMBL" id="SCG74773.1"/>
    </source>
</evidence>
<sequence length="530" mass="55796">MSAPVPPRDGAPAALAWLVHPVTLAGLALLLINDHVLKAAFPGPATGKLSDVAGLVLAPPLVAALITLAAPRLPDRTVVAVGFGLVGVGFTAVKSHAYPAELASAAWTAVAGPSLVRTDPTDLLTLPALLLSWWGWTRARRAPLRYRSARLVRLLVVLPTAMFAVAATSAVHYPYALAAAVVDGRPAVATGGGFAGNWPQEPSQWAWSVSDDGAAGWREPAEAERRQLHERRDEPRRMGCVPDVPARCYRVVVGHLRVEESDDAGRTWRMAWEISDAQRETLARRYPDPGDVGKHFSSRQLAVAAGADGGHLVVVANGRDGYLVRRADGRWERIGFPSSEGFAGPFRDGPPTLGEVAPEQRQTDALLAAALALTLGFLVLVAAAHAALRRLGRGAGWGLAGLVAMLPVVLLLATGWSRSDDFGTVLAVGVVAALGALAAFVPLVVTWHRGAQDGWSGAVFRAFLLTVALVGVPAAGWVLGTPPRTWMTVLLAVVATVPGLVLVRRAARLVQPSDPRGTADPPYPALASYD</sequence>
<feature type="transmembrane region" description="Helical" evidence="2">
    <location>
        <begin position="12"/>
        <end position="32"/>
    </location>
</feature>
<proteinExistence type="predicted"/>
<keyword evidence="2" id="KW-1133">Transmembrane helix</keyword>
<reference evidence="3 4" key="1">
    <citation type="submission" date="2016-06" db="EMBL/GenBank/DDBJ databases">
        <authorList>
            <person name="Kjaerup R.B."/>
            <person name="Dalgaard T.S."/>
            <person name="Juul-Madsen H.R."/>
        </authorList>
    </citation>
    <scope>NUCLEOTIDE SEQUENCE [LARGE SCALE GENOMIC DNA]</scope>
    <source>
        <strain evidence="3 4">DSM 43904</strain>
    </source>
</reference>
<organism evidence="3 4">
    <name type="scientific">Micromonospora echinaurantiaca</name>
    <dbReference type="NCBI Taxonomy" id="47857"/>
    <lineage>
        <taxon>Bacteria</taxon>
        <taxon>Bacillati</taxon>
        <taxon>Actinomycetota</taxon>
        <taxon>Actinomycetes</taxon>
        <taxon>Micromonosporales</taxon>
        <taxon>Micromonosporaceae</taxon>
        <taxon>Micromonospora</taxon>
    </lineage>
</organism>
<feature type="transmembrane region" description="Helical" evidence="2">
    <location>
        <begin position="151"/>
        <end position="175"/>
    </location>
</feature>
<evidence type="ECO:0000256" key="2">
    <source>
        <dbReference type="SAM" id="Phobius"/>
    </source>
</evidence>
<feature type="region of interest" description="Disordered" evidence="1">
    <location>
        <begin position="216"/>
        <end position="236"/>
    </location>
</feature>
<evidence type="ECO:0000256" key="1">
    <source>
        <dbReference type="SAM" id="MobiDB-lite"/>
    </source>
</evidence>
<protein>
    <submittedName>
        <fullName evidence="3">Uncharacterized protein</fullName>
    </submittedName>
</protein>
<dbReference type="EMBL" id="LT607750">
    <property type="protein sequence ID" value="SCG74773.1"/>
    <property type="molecule type" value="Genomic_DNA"/>
</dbReference>
<gene>
    <name evidence="3" type="ORF">GA0070609_5028</name>
</gene>
<feature type="transmembrane region" description="Helical" evidence="2">
    <location>
        <begin position="422"/>
        <end position="446"/>
    </location>
</feature>
<keyword evidence="4" id="KW-1185">Reference proteome</keyword>
<dbReference type="AlphaFoldDB" id="A0A1C5JW85"/>
<feature type="transmembrane region" description="Helical" evidence="2">
    <location>
        <begin position="77"/>
        <end position="93"/>
    </location>
</feature>